<feature type="transmembrane region" description="Helical" evidence="1">
    <location>
        <begin position="86"/>
        <end position="108"/>
    </location>
</feature>
<dbReference type="EMBL" id="JBGFUD010008271">
    <property type="protein sequence ID" value="MFH4981988.1"/>
    <property type="molecule type" value="Genomic_DNA"/>
</dbReference>
<feature type="transmembrane region" description="Helical" evidence="1">
    <location>
        <begin position="53"/>
        <end position="74"/>
    </location>
</feature>
<evidence type="ECO:0000256" key="1">
    <source>
        <dbReference type="SAM" id="Phobius"/>
    </source>
</evidence>
<accession>A0ABD6EY37</accession>
<name>A0ABD6EY37_9BILA</name>
<protein>
    <recommendedName>
        <fullName evidence="4">MARVEL domain-containing protein</fullName>
    </recommendedName>
</protein>
<keyword evidence="1" id="KW-0812">Transmembrane</keyword>
<gene>
    <name evidence="2" type="ORF">AB6A40_008697</name>
</gene>
<reference evidence="2 3" key="1">
    <citation type="submission" date="2024-08" db="EMBL/GenBank/DDBJ databases">
        <title>Gnathostoma spinigerum genome.</title>
        <authorList>
            <person name="Gonzalez-Bertolin B."/>
            <person name="Monzon S."/>
            <person name="Zaballos A."/>
            <person name="Jimenez P."/>
            <person name="Dekumyoy P."/>
            <person name="Varona S."/>
            <person name="Cuesta I."/>
            <person name="Sumanam S."/>
            <person name="Adisakwattana P."/>
            <person name="Gasser R.B."/>
            <person name="Hernandez-Gonzalez A."/>
            <person name="Young N.D."/>
            <person name="Perteguer M.J."/>
        </authorList>
    </citation>
    <scope>NUCLEOTIDE SEQUENCE [LARGE SCALE GENOMIC DNA]</scope>
    <source>
        <strain evidence="2">AL3</strain>
        <tissue evidence="2">Liver</tissue>
    </source>
</reference>
<dbReference type="Proteomes" id="UP001608902">
    <property type="component" value="Unassembled WGS sequence"/>
</dbReference>
<proteinExistence type="predicted"/>
<organism evidence="2 3">
    <name type="scientific">Gnathostoma spinigerum</name>
    <dbReference type="NCBI Taxonomy" id="75299"/>
    <lineage>
        <taxon>Eukaryota</taxon>
        <taxon>Metazoa</taxon>
        <taxon>Ecdysozoa</taxon>
        <taxon>Nematoda</taxon>
        <taxon>Chromadorea</taxon>
        <taxon>Rhabditida</taxon>
        <taxon>Spirurina</taxon>
        <taxon>Gnathostomatomorpha</taxon>
        <taxon>Gnathostomatoidea</taxon>
        <taxon>Gnathostomatidae</taxon>
        <taxon>Gnathostoma</taxon>
    </lineage>
</organism>
<evidence type="ECO:0008006" key="4">
    <source>
        <dbReference type="Google" id="ProtNLM"/>
    </source>
</evidence>
<keyword evidence="1" id="KW-0472">Membrane</keyword>
<sequence length="130" mass="14664">MSAVRHETYTSTEPDGTLVTTTTRTQTKYGYERVYGCGPGPLNEAYCCSPMGLLRIAEIIIGLVIVSLITAVYGPGPFKGILFGQTFLLIFAAVALCLTFMYLVVFFFELHRTHLEFWPWRTTVKHFTIQ</sequence>
<evidence type="ECO:0000313" key="3">
    <source>
        <dbReference type="Proteomes" id="UP001608902"/>
    </source>
</evidence>
<evidence type="ECO:0000313" key="2">
    <source>
        <dbReference type="EMBL" id="MFH4981988.1"/>
    </source>
</evidence>
<dbReference type="AlphaFoldDB" id="A0ABD6EY37"/>
<comment type="caution">
    <text evidence="2">The sequence shown here is derived from an EMBL/GenBank/DDBJ whole genome shotgun (WGS) entry which is preliminary data.</text>
</comment>
<keyword evidence="1" id="KW-1133">Transmembrane helix</keyword>
<keyword evidence="3" id="KW-1185">Reference proteome</keyword>